<reference evidence="3" key="1">
    <citation type="journal article" date="2019" name="Int. J. Syst. Evol. Microbiol.">
        <title>The Global Catalogue of Microorganisms (GCM) 10K type strain sequencing project: providing services to taxonomists for standard genome sequencing and annotation.</title>
        <authorList>
            <consortium name="The Broad Institute Genomics Platform"/>
            <consortium name="The Broad Institute Genome Sequencing Center for Infectious Disease"/>
            <person name="Wu L."/>
            <person name="Ma J."/>
        </authorList>
    </citation>
    <scope>NUCLEOTIDE SEQUENCE [LARGE SCALE GENOMIC DNA]</scope>
    <source>
        <strain evidence="3">CGMCC 4.7289</strain>
    </source>
</reference>
<accession>A0ABV8LI30</accession>
<dbReference type="Pfam" id="PF19289">
    <property type="entry name" value="PmbA_TldD_3rd"/>
    <property type="match status" value="1"/>
</dbReference>
<feature type="domain" description="Metalloprotease TldD/E C-terminal" evidence="1">
    <location>
        <begin position="219"/>
        <end position="441"/>
    </location>
</feature>
<dbReference type="PANTHER" id="PTHR43666">
    <property type="entry name" value="TLDD PROTEIN"/>
    <property type="match status" value="1"/>
</dbReference>
<dbReference type="RefSeq" id="WP_253757913.1">
    <property type="nucleotide sequence ID" value="NZ_JAMZDZ010000001.1"/>
</dbReference>
<gene>
    <name evidence="2" type="ORF">ACFOZ4_07415</name>
</gene>
<dbReference type="EMBL" id="JBHSAY010000005">
    <property type="protein sequence ID" value="MFC4130429.1"/>
    <property type="molecule type" value="Genomic_DNA"/>
</dbReference>
<organism evidence="2 3">
    <name type="scientific">Hamadaea flava</name>
    <dbReference type="NCBI Taxonomy" id="1742688"/>
    <lineage>
        <taxon>Bacteria</taxon>
        <taxon>Bacillati</taxon>
        <taxon>Actinomycetota</taxon>
        <taxon>Actinomycetes</taxon>
        <taxon>Micromonosporales</taxon>
        <taxon>Micromonosporaceae</taxon>
        <taxon>Hamadaea</taxon>
    </lineage>
</organism>
<evidence type="ECO:0000313" key="3">
    <source>
        <dbReference type="Proteomes" id="UP001595816"/>
    </source>
</evidence>
<comment type="caution">
    <text evidence="2">The sequence shown here is derived from an EMBL/GenBank/DDBJ whole genome shotgun (WGS) entry which is preliminary data.</text>
</comment>
<dbReference type="Proteomes" id="UP001595816">
    <property type="component" value="Unassembled WGS sequence"/>
</dbReference>
<name>A0ABV8LI30_9ACTN</name>
<dbReference type="SUPFAM" id="SSF111283">
    <property type="entry name" value="Putative modulator of DNA gyrase, PmbA/TldD"/>
    <property type="match status" value="1"/>
</dbReference>
<dbReference type="InterPro" id="IPR036059">
    <property type="entry name" value="TldD/PmbA_sf"/>
</dbReference>
<dbReference type="Gene3D" id="3.30.2290.10">
    <property type="entry name" value="PmbA/TldD superfamily"/>
    <property type="match status" value="1"/>
</dbReference>
<dbReference type="InterPro" id="IPR045569">
    <property type="entry name" value="Metalloprtase-TldD/E_C"/>
</dbReference>
<sequence>MSSSLADLAHQVLDLVRTAAPTAEAAVSADRTEQWLTRFATSFIHQNVADETTSVTLTVHVDGRTTVASTTLTDDAGLRALVERTVGATRLAPLDAAWPGLVPPASLAGTGTVDQSVLAATPDDRAGVVQAFVRAAGGLETAGYCRTKHWTGAYANSAGHFVEGEATSADFDGIARNDGADSAARISSTRMSDLDGAALGDRVGRNARTLASAIELPAGEYEVVLMPEAVADILTNFAFYGFNGKQHNEGRSFARLGEAQFDPAITLTDDPVTPGNIGQPYDAEGTPRGVLSLVDAGVTAAVAHDRRTAAKAEAASTGHFSEGGWGPMTENLVLSPGSTPLPDLIRGVRRGLLVTDFWYTRVLDPRQMTLTGLTRNGVWLIEDGEIGTPVQNFRFTQAYPQALAPGRVLGVGDTAVAQPSRWGLGSWTGPALRLASWNFTGTASG</sequence>
<dbReference type="InterPro" id="IPR035068">
    <property type="entry name" value="TldD/PmbA_N"/>
</dbReference>
<proteinExistence type="predicted"/>
<dbReference type="PANTHER" id="PTHR43666:SF1">
    <property type="entry name" value="CONSERVED PROTEIN"/>
    <property type="match status" value="1"/>
</dbReference>
<keyword evidence="3" id="KW-1185">Reference proteome</keyword>
<protein>
    <submittedName>
        <fullName evidence="2">TldD/PmbA family protein</fullName>
    </submittedName>
</protein>
<evidence type="ECO:0000259" key="1">
    <source>
        <dbReference type="Pfam" id="PF19289"/>
    </source>
</evidence>
<evidence type="ECO:0000313" key="2">
    <source>
        <dbReference type="EMBL" id="MFC4130429.1"/>
    </source>
</evidence>